<evidence type="ECO:0000313" key="1">
    <source>
        <dbReference type="EMBL" id="QOL82662.1"/>
    </source>
</evidence>
<dbReference type="KEGG" id="pshq:F3W81_18655"/>
<dbReference type="RefSeq" id="WP_193080929.1">
    <property type="nucleotide sequence ID" value="NZ_CP045201.1"/>
</dbReference>
<organism evidence="1 2">
    <name type="scientific">Pseudooceanicola spongiae</name>
    <dbReference type="NCBI Taxonomy" id="2613965"/>
    <lineage>
        <taxon>Bacteria</taxon>
        <taxon>Pseudomonadati</taxon>
        <taxon>Pseudomonadota</taxon>
        <taxon>Alphaproteobacteria</taxon>
        <taxon>Rhodobacterales</taxon>
        <taxon>Paracoccaceae</taxon>
        <taxon>Pseudooceanicola</taxon>
    </lineage>
</organism>
<evidence type="ECO:0000313" key="2">
    <source>
        <dbReference type="Proteomes" id="UP000594118"/>
    </source>
</evidence>
<reference evidence="1 2" key="1">
    <citation type="submission" date="2019-10" db="EMBL/GenBank/DDBJ databases">
        <title>Pseudopuniceibacterium sp. HQ09 islated from Antarctica.</title>
        <authorList>
            <person name="Liao L."/>
            <person name="Su S."/>
            <person name="Chen B."/>
            <person name="Yu Y."/>
        </authorList>
    </citation>
    <scope>NUCLEOTIDE SEQUENCE [LARGE SCALE GENOMIC DNA]</scope>
    <source>
        <strain evidence="1 2">HQ09</strain>
    </source>
</reference>
<protein>
    <submittedName>
        <fullName evidence="1">Uncharacterized protein</fullName>
    </submittedName>
</protein>
<gene>
    <name evidence="1" type="ORF">F3W81_18655</name>
</gene>
<keyword evidence="2" id="KW-1185">Reference proteome</keyword>
<dbReference type="AlphaFoldDB" id="A0A7L9WS09"/>
<dbReference type="Proteomes" id="UP000594118">
    <property type="component" value="Chromosome"/>
</dbReference>
<dbReference type="EMBL" id="CP045201">
    <property type="protein sequence ID" value="QOL82662.1"/>
    <property type="molecule type" value="Genomic_DNA"/>
</dbReference>
<name>A0A7L9WS09_9RHOB</name>
<accession>A0A7L9WS09</accession>
<sequence length="86" mass="9556">MWTLLCDYRIPSGHYQITQAKELFLLVMIDSDANPSSASLETTGPLAWGKHDATASSCLAFHNGQTVGRIFERSNHTNADKEVYLI</sequence>
<proteinExistence type="predicted"/>